<feature type="domain" description="Rab-GAP TBC" evidence="2">
    <location>
        <begin position="57"/>
        <end position="309"/>
    </location>
</feature>
<evidence type="ECO:0000256" key="1">
    <source>
        <dbReference type="ARBA" id="ARBA00022468"/>
    </source>
</evidence>
<dbReference type="InterPro" id="IPR000195">
    <property type="entry name" value="Rab-GAP-TBC_dom"/>
</dbReference>
<comment type="caution">
    <text evidence="3">The sequence shown here is derived from an EMBL/GenBank/DDBJ whole genome shotgun (WGS) entry which is preliminary data.</text>
</comment>
<dbReference type="GO" id="GO:0006888">
    <property type="term" value="P:endoplasmic reticulum to Golgi vesicle-mediated transport"/>
    <property type="evidence" value="ECO:0007669"/>
    <property type="project" value="TreeGrafter"/>
</dbReference>
<dbReference type="SUPFAM" id="SSF47923">
    <property type="entry name" value="Ypt/Rab-GAP domain of gyp1p"/>
    <property type="match status" value="2"/>
</dbReference>
<evidence type="ECO:0000313" key="3">
    <source>
        <dbReference type="EMBL" id="CAD2166071.1"/>
    </source>
</evidence>
<dbReference type="Gene3D" id="1.10.472.80">
    <property type="entry name" value="Ypt/Rab-GAP domain of gyp1p, domain 3"/>
    <property type="match status" value="1"/>
</dbReference>
<dbReference type="AlphaFoldDB" id="A0A6V7UUZ3"/>
<dbReference type="Gene3D" id="1.10.8.1310">
    <property type="match status" value="1"/>
</dbReference>
<sequence length="356" mass="41013">MSSNEDQTTLLTPISNALSLSLAKKCSKISDIVKENNNCLDVHLQHFCGFAISSGGLISDDFRKKIWPVLAKNIPLAKRCNSTSREHFEIVEFKCNNNSDKANTSNISDSDFESALSTFSDSSEEEDDDDITLDNCVASSSQPLEIQIEELQSHPDWKQVELDVIRTLSRFPPNIEDVERERLQQQLTPLIVRILYQNEDFHYYQGFHDVCLTFLLILDADEAFKAVQSICQRGSFGNYLSCSLEESVLKELDDIYVLLFLHDREVEEQLRGLELGTLFALSWPLTWFSHALQHHSQVTLFFDFFLCSDYLMPIYVSAALICERREEILNCEKEMPLMHKLLNHVFLKLFFSFRNI</sequence>
<gene>
    <name evidence="3" type="ORF">MENT_LOCUS17579</name>
</gene>
<accession>A0A6V7UUZ3</accession>
<dbReference type="Pfam" id="PF00566">
    <property type="entry name" value="RabGAP-TBC"/>
    <property type="match status" value="1"/>
</dbReference>
<proteinExistence type="predicted"/>
<protein>
    <recommendedName>
        <fullName evidence="2">Rab-GAP TBC domain-containing protein</fullName>
    </recommendedName>
</protein>
<dbReference type="GO" id="GO:0005096">
    <property type="term" value="F:GTPase activator activity"/>
    <property type="evidence" value="ECO:0007669"/>
    <property type="project" value="UniProtKB-KW"/>
</dbReference>
<evidence type="ECO:0000313" key="4">
    <source>
        <dbReference type="Proteomes" id="UP000580250"/>
    </source>
</evidence>
<dbReference type="SMART" id="SM00164">
    <property type="entry name" value="TBC"/>
    <property type="match status" value="1"/>
</dbReference>
<dbReference type="InterPro" id="IPR035969">
    <property type="entry name" value="Rab-GAP_TBC_sf"/>
</dbReference>
<evidence type="ECO:0000259" key="2">
    <source>
        <dbReference type="PROSITE" id="PS50086"/>
    </source>
</evidence>
<dbReference type="PANTHER" id="PTHR20913:SF7">
    <property type="entry name" value="RE60063P"/>
    <property type="match status" value="1"/>
</dbReference>
<name>A0A6V7UUZ3_MELEN</name>
<organism evidence="3 4">
    <name type="scientific">Meloidogyne enterolobii</name>
    <name type="common">Root-knot nematode worm</name>
    <name type="synonym">Meloidogyne mayaguensis</name>
    <dbReference type="NCBI Taxonomy" id="390850"/>
    <lineage>
        <taxon>Eukaryota</taxon>
        <taxon>Metazoa</taxon>
        <taxon>Ecdysozoa</taxon>
        <taxon>Nematoda</taxon>
        <taxon>Chromadorea</taxon>
        <taxon>Rhabditida</taxon>
        <taxon>Tylenchina</taxon>
        <taxon>Tylenchomorpha</taxon>
        <taxon>Tylenchoidea</taxon>
        <taxon>Meloidogynidae</taxon>
        <taxon>Meloidogyninae</taxon>
        <taxon>Meloidogyne</taxon>
    </lineage>
</organism>
<dbReference type="GO" id="GO:0005789">
    <property type="term" value="C:endoplasmic reticulum membrane"/>
    <property type="evidence" value="ECO:0007669"/>
    <property type="project" value="TreeGrafter"/>
</dbReference>
<reference evidence="3 4" key="1">
    <citation type="submission" date="2020-08" db="EMBL/GenBank/DDBJ databases">
        <authorList>
            <person name="Koutsovoulos G."/>
            <person name="Danchin GJ E."/>
        </authorList>
    </citation>
    <scope>NUCLEOTIDE SEQUENCE [LARGE SCALE GENOMIC DNA]</scope>
</reference>
<dbReference type="EMBL" id="CAJEWN010000115">
    <property type="protein sequence ID" value="CAD2166071.1"/>
    <property type="molecule type" value="Genomic_DNA"/>
</dbReference>
<dbReference type="PANTHER" id="PTHR20913">
    <property type="entry name" value="TBC1 DOMAIN FAMILY MEMBER 20/GTPASE"/>
    <property type="match status" value="1"/>
</dbReference>
<dbReference type="InterPro" id="IPR045913">
    <property type="entry name" value="TBC20/Gyp8-like"/>
</dbReference>
<dbReference type="Proteomes" id="UP000580250">
    <property type="component" value="Unassembled WGS sequence"/>
</dbReference>
<dbReference type="OrthoDB" id="206700at2759"/>
<dbReference type="PROSITE" id="PS50086">
    <property type="entry name" value="TBC_RABGAP"/>
    <property type="match status" value="1"/>
</dbReference>
<keyword evidence="1" id="KW-0343">GTPase activation</keyword>